<comment type="caution">
    <text evidence="1">The sequence shown here is derived from an EMBL/GenBank/DDBJ whole genome shotgun (WGS) entry which is preliminary data.</text>
</comment>
<protein>
    <submittedName>
        <fullName evidence="1">Uncharacterized protein</fullName>
    </submittedName>
</protein>
<keyword evidence="2" id="KW-1185">Reference proteome</keyword>
<sequence>MCTPPLSSSTIRDFDRTIIEETESSCEMFVMLIYPMNMLLCFLSAAYSSVQYPQSIPLPLSFREMDRSLMSPPAYSLYAIELPPSYDEAIQMAKPYIETPSAGQKLDKDAPQSAAPGEQNQVQLAALEEQNQVQSAAPEEQNQVQLAAPEEQNQPRSAAPGEPKQPQSATPEGQNQPQLATLKDQNQASSVAPEEQNQPQTLPEMSNSPEMVHPDSQLPETSTQGQPQL</sequence>
<dbReference type="EMBL" id="CM037629">
    <property type="protein sequence ID" value="KAH7990739.1"/>
    <property type="molecule type" value="Genomic_DNA"/>
</dbReference>
<accession>A0ACB8EDZ4</accession>
<name>A0ACB8EDZ4_9SAUR</name>
<gene>
    <name evidence="1" type="ORF">K3G42_010961</name>
</gene>
<reference evidence="1" key="1">
    <citation type="submission" date="2021-08" db="EMBL/GenBank/DDBJ databases">
        <title>The first chromosome-level gecko genome reveals the dynamic sex chromosomes of Neotropical dwarf geckos (Sphaerodactylidae: Sphaerodactylus).</title>
        <authorList>
            <person name="Pinto B.J."/>
            <person name="Keating S.E."/>
            <person name="Gamble T."/>
        </authorList>
    </citation>
    <scope>NUCLEOTIDE SEQUENCE</scope>
    <source>
        <strain evidence="1">TG3544</strain>
    </source>
</reference>
<proteinExistence type="predicted"/>
<evidence type="ECO:0000313" key="1">
    <source>
        <dbReference type="EMBL" id="KAH7990739.1"/>
    </source>
</evidence>
<dbReference type="Proteomes" id="UP000827872">
    <property type="component" value="Linkage Group LG16"/>
</dbReference>
<evidence type="ECO:0000313" key="2">
    <source>
        <dbReference type="Proteomes" id="UP000827872"/>
    </source>
</evidence>
<organism evidence="1 2">
    <name type="scientific">Sphaerodactylus townsendi</name>
    <dbReference type="NCBI Taxonomy" id="933632"/>
    <lineage>
        <taxon>Eukaryota</taxon>
        <taxon>Metazoa</taxon>
        <taxon>Chordata</taxon>
        <taxon>Craniata</taxon>
        <taxon>Vertebrata</taxon>
        <taxon>Euteleostomi</taxon>
        <taxon>Lepidosauria</taxon>
        <taxon>Squamata</taxon>
        <taxon>Bifurcata</taxon>
        <taxon>Gekkota</taxon>
        <taxon>Sphaerodactylidae</taxon>
        <taxon>Sphaerodactylus</taxon>
    </lineage>
</organism>